<name>A0A5A8DW79_CAFRO</name>
<organism evidence="10 12">
    <name type="scientific">Cafeteria roenbergensis</name>
    <name type="common">Marine flagellate</name>
    <dbReference type="NCBI Taxonomy" id="33653"/>
    <lineage>
        <taxon>Eukaryota</taxon>
        <taxon>Sar</taxon>
        <taxon>Stramenopiles</taxon>
        <taxon>Bigyra</taxon>
        <taxon>Opalozoa</taxon>
        <taxon>Bicosoecida</taxon>
        <taxon>Cafeteriaceae</taxon>
        <taxon>Cafeteria</taxon>
    </lineage>
</organism>
<evidence type="ECO:0000313" key="10">
    <source>
        <dbReference type="EMBL" id="KAA0169686.1"/>
    </source>
</evidence>
<accession>A0A5A8DW79</accession>
<evidence type="ECO:0000313" key="9">
    <source>
        <dbReference type="EMBL" id="KAA0162842.1"/>
    </source>
</evidence>
<evidence type="ECO:0000256" key="6">
    <source>
        <dbReference type="SAM" id="Phobius"/>
    </source>
</evidence>
<protein>
    <recommendedName>
        <fullName evidence="7">EXPERA domain-containing protein</fullName>
    </recommendedName>
</protein>
<evidence type="ECO:0000256" key="5">
    <source>
        <dbReference type="PROSITE-ProRule" id="PRU01087"/>
    </source>
</evidence>
<keyword evidence="4 5" id="KW-0472">Membrane</keyword>
<feature type="transmembrane region" description="Helical" evidence="6">
    <location>
        <begin position="77"/>
        <end position="101"/>
    </location>
</feature>
<evidence type="ECO:0000259" key="7">
    <source>
        <dbReference type="PROSITE" id="PS51751"/>
    </source>
</evidence>
<dbReference type="Proteomes" id="UP000323011">
    <property type="component" value="Unassembled WGS sequence"/>
</dbReference>
<dbReference type="Proteomes" id="UP000324907">
    <property type="component" value="Unassembled WGS sequence"/>
</dbReference>
<dbReference type="InterPro" id="IPR051987">
    <property type="entry name" value="Sigma-2_receptor-like"/>
</dbReference>
<dbReference type="GO" id="GO:0005783">
    <property type="term" value="C:endoplasmic reticulum"/>
    <property type="evidence" value="ECO:0007669"/>
    <property type="project" value="TreeGrafter"/>
</dbReference>
<evidence type="ECO:0000256" key="3">
    <source>
        <dbReference type="ARBA" id="ARBA00022989"/>
    </source>
</evidence>
<dbReference type="PROSITE" id="PS51751">
    <property type="entry name" value="EXPERA"/>
    <property type="match status" value="1"/>
</dbReference>
<proteinExistence type="predicted"/>
<evidence type="ECO:0000256" key="1">
    <source>
        <dbReference type="ARBA" id="ARBA00004141"/>
    </source>
</evidence>
<keyword evidence="2 5" id="KW-0812">Transmembrane</keyword>
<evidence type="ECO:0000313" key="11">
    <source>
        <dbReference type="Proteomes" id="UP000323011"/>
    </source>
</evidence>
<evidence type="ECO:0000313" key="8">
    <source>
        <dbReference type="EMBL" id="KAA0155233.1"/>
    </source>
</evidence>
<dbReference type="Proteomes" id="UP000325113">
    <property type="component" value="Unassembled WGS sequence"/>
</dbReference>
<feature type="domain" description="EXPERA" evidence="7">
    <location>
        <begin position="11"/>
        <end position="169"/>
    </location>
</feature>
<dbReference type="PANTHER" id="PTHR31204">
    <property type="entry name" value="SIGMA INTRACELLULAR RECEPTOR 2"/>
    <property type="match status" value="1"/>
</dbReference>
<evidence type="ECO:0000256" key="4">
    <source>
        <dbReference type="ARBA" id="ARBA00023136"/>
    </source>
</evidence>
<sequence length="182" mass="20398">MAPKPLLSRPGDLALVGFFLFALFFALGMDILNPLAGAPGFISEERLSTMLWPPLPMRQLFSWWTANADLVLVDNPFWYQIICAYSPLIYAPFYVVATYAFMYERNWIRIPAVIWSGMMLGALPPVFLQELVGYTMAGEHQDHASQTPMGKAMFLAGYGGFLIVPVVVIARMWAGEPFPKRA</sequence>
<evidence type="ECO:0000313" key="13">
    <source>
        <dbReference type="Proteomes" id="UP000325113"/>
    </source>
</evidence>
<dbReference type="InterPro" id="IPR033118">
    <property type="entry name" value="EXPERA"/>
</dbReference>
<evidence type="ECO:0000256" key="2">
    <source>
        <dbReference type="ARBA" id="ARBA00022692"/>
    </source>
</evidence>
<reference evidence="11 12" key="1">
    <citation type="submission" date="2019-07" db="EMBL/GenBank/DDBJ databases">
        <title>Genomes of Cafeteria roenbergensis.</title>
        <authorList>
            <person name="Fischer M.G."/>
            <person name="Hackl T."/>
            <person name="Roman M."/>
        </authorList>
    </citation>
    <scope>NUCLEOTIDE SEQUENCE [LARGE SCALE GENOMIC DNA]</scope>
    <source>
        <strain evidence="8 11">BVI</strain>
        <strain evidence="9 13">Cflag</strain>
        <strain evidence="10 12">RCC970-E3</strain>
    </source>
</reference>
<gene>
    <name evidence="10" type="ORF">FNF28_01964</name>
    <name evidence="8" type="ORF">FNF29_01984</name>
    <name evidence="9" type="ORF">FNF31_03105</name>
</gene>
<feature type="transmembrane region" description="Helical" evidence="6">
    <location>
        <begin position="152"/>
        <end position="174"/>
    </location>
</feature>
<keyword evidence="11" id="KW-1185">Reference proteome</keyword>
<dbReference type="AlphaFoldDB" id="A0A5A8DW79"/>
<dbReference type="EMBL" id="VLTN01000008">
    <property type="protein sequence ID" value="KAA0155233.1"/>
    <property type="molecule type" value="Genomic_DNA"/>
</dbReference>
<evidence type="ECO:0000313" key="12">
    <source>
        <dbReference type="Proteomes" id="UP000324907"/>
    </source>
</evidence>
<dbReference type="EMBL" id="VLTM01000025">
    <property type="protein sequence ID" value="KAA0162842.1"/>
    <property type="molecule type" value="Genomic_DNA"/>
</dbReference>
<comment type="caution">
    <text evidence="10">The sequence shown here is derived from an EMBL/GenBank/DDBJ whole genome shotgun (WGS) entry which is preliminary data.</text>
</comment>
<keyword evidence="3 5" id="KW-1133">Transmembrane helix</keyword>
<feature type="transmembrane region" description="Helical" evidence="6">
    <location>
        <begin position="113"/>
        <end position="132"/>
    </location>
</feature>
<dbReference type="GO" id="GO:0016020">
    <property type="term" value="C:membrane"/>
    <property type="evidence" value="ECO:0007669"/>
    <property type="project" value="UniProtKB-SubCell"/>
</dbReference>
<feature type="transmembrane region" description="Helical" evidence="6">
    <location>
        <begin position="12"/>
        <end position="32"/>
    </location>
</feature>
<dbReference type="PANTHER" id="PTHR31204:SF1">
    <property type="entry name" value="SIGMA INTRACELLULAR RECEPTOR 2"/>
    <property type="match status" value="1"/>
</dbReference>
<dbReference type="EMBL" id="VLTL01000020">
    <property type="protein sequence ID" value="KAA0169686.1"/>
    <property type="molecule type" value="Genomic_DNA"/>
</dbReference>
<comment type="subcellular location">
    <subcellularLocation>
        <location evidence="1">Membrane</location>
        <topology evidence="1">Multi-pass membrane protein</topology>
    </subcellularLocation>
</comment>